<evidence type="ECO:0000256" key="2">
    <source>
        <dbReference type="ARBA" id="ARBA00012438"/>
    </source>
</evidence>
<dbReference type="GO" id="GO:0004673">
    <property type="term" value="F:protein histidine kinase activity"/>
    <property type="evidence" value="ECO:0007669"/>
    <property type="project" value="UniProtKB-EC"/>
</dbReference>
<organism evidence="7">
    <name type="scientific">uncultured Acidimicrobiales bacterium</name>
    <dbReference type="NCBI Taxonomy" id="310071"/>
    <lineage>
        <taxon>Bacteria</taxon>
        <taxon>Bacillati</taxon>
        <taxon>Actinomycetota</taxon>
        <taxon>Acidimicrobiia</taxon>
        <taxon>Acidimicrobiales</taxon>
        <taxon>environmental samples</taxon>
    </lineage>
</organism>
<dbReference type="GO" id="GO:0000160">
    <property type="term" value="P:phosphorelay signal transduction system"/>
    <property type="evidence" value="ECO:0007669"/>
    <property type="project" value="UniProtKB-KW"/>
</dbReference>
<dbReference type="Pfam" id="PF00027">
    <property type="entry name" value="cNMP_binding"/>
    <property type="match status" value="1"/>
</dbReference>
<dbReference type="InterPro" id="IPR018490">
    <property type="entry name" value="cNMP-bd_dom_sf"/>
</dbReference>
<evidence type="ECO:0000256" key="3">
    <source>
        <dbReference type="ARBA" id="ARBA00022777"/>
    </source>
</evidence>
<dbReference type="Pfam" id="PF02518">
    <property type="entry name" value="HATPase_c"/>
    <property type="match status" value="1"/>
</dbReference>
<evidence type="ECO:0000256" key="1">
    <source>
        <dbReference type="ARBA" id="ARBA00000085"/>
    </source>
</evidence>
<dbReference type="InterPro" id="IPR014710">
    <property type="entry name" value="RmlC-like_jellyroll"/>
</dbReference>
<comment type="catalytic activity">
    <reaction evidence="1">
        <text>ATP + protein L-histidine = ADP + protein N-phospho-L-histidine.</text>
        <dbReference type="EC" id="2.7.13.3"/>
    </reaction>
</comment>
<protein>
    <recommendedName>
        <fullName evidence="2">histidine kinase</fullName>
        <ecNumber evidence="2">2.7.13.3</ecNumber>
    </recommendedName>
</protein>
<sequence>MTDRLLEELRRAPLLEQLSDAQLAELVATGEEVAHPAGTVLLTEGAPSTGFYILLEGEIRVTRQVGGVDVVVGETSAPGSWAGLVPYVYEESPAGFTVTRDSRLFRTDDDVLRDLLDRGLPIAKHLLLGVTFGTERFRQLVADRERLAALGRLAAGLAHELNNPAAAIARAAARLQAAVASHEAAALEVACAAPGPGLVERLASVRAAIDAAMADPSNLSPLDRNDREDELADWLEDAGLEEGAAAAAGLVDVGFDAAAVDALVPAEGPARVPMMRWLVAATETAALLREVASAGTRITDLVGSVKQYSYLDRAPEQEIDLRRGLEDTLAVLADDLQGIAVERRYEPDLPAVVGQGGQLNQVWTNLLENAADALGHQGTIRLSASSEEGAVVVRVQDDGPGIPEELRARIFEPFFTTKGVGEGTGLGLDLARRIVTRDFGGELSVTSEPGSTTFVVTLPLPADPP</sequence>
<keyword evidence="3" id="KW-0808">Transferase</keyword>
<evidence type="ECO:0000259" key="5">
    <source>
        <dbReference type="PROSITE" id="PS50042"/>
    </source>
</evidence>
<dbReference type="PANTHER" id="PTHR43065:SF48">
    <property type="entry name" value="HISTIDINE KINASE"/>
    <property type="match status" value="1"/>
</dbReference>
<dbReference type="PANTHER" id="PTHR43065">
    <property type="entry name" value="SENSOR HISTIDINE KINASE"/>
    <property type="match status" value="1"/>
</dbReference>
<dbReference type="InterPro" id="IPR003594">
    <property type="entry name" value="HATPase_dom"/>
</dbReference>
<evidence type="ECO:0000259" key="6">
    <source>
        <dbReference type="PROSITE" id="PS50109"/>
    </source>
</evidence>
<dbReference type="PROSITE" id="PS50042">
    <property type="entry name" value="CNMP_BINDING_3"/>
    <property type="match status" value="1"/>
</dbReference>
<proteinExistence type="predicted"/>
<accession>A0A6J4IQD6</accession>
<evidence type="ECO:0000256" key="4">
    <source>
        <dbReference type="ARBA" id="ARBA00023012"/>
    </source>
</evidence>
<dbReference type="CDD" id="cd00038">
    <property type="entry name" value="CAP_ED"/>
    <property type="match status" value="1"/>
</dbReference>
<reference evidence="7" key="1">
    <citation type="submission" date="2020-02" db="EMBL/GenBank/DDBJ databases">
        <authorList>
            <person name="Meier V. D."/>
        </authorList>
    </citation>
    <scope>NUCLEOTIDE SEQUENCE</scope>
    <source>
        <strain evidence="7">AVDCRST_MAG20</strain>
    </source>
</reference>
<dbReference type="PROSITE" id="PS50109">
    <property type="entry name" value="HIS_KIN"/>
    <property type="match status" value="1"/>
</dbReference>
<dbReference type="EMBL" id="CADCSY010000115">
    <property type="protein sequence ID" value="CAA9256627.1"/>
    <property type="molecule type" value="Genomic_DNA"/>
</dbReference>
<feature type="domain" description="Histidine kinase" evidence="6">
    <location>
        <begin position="297"/>
        <end position="462"/>
    </location>
</feature>
<dbReference type="PRINTS" id="PR00344">
    <property type="entry name" value="BCTRLSENSOR"/>
</dbReference>
<dbReference type="InterPro" id="IPR036890">
    <property type="entry name" value="HATPase_C_sf"/>
</dbReference>
<name>A0A6J4IQD6_9ACTN</name>
<keyword evidence="4" id="KW-0902">Two-component regulatory system</keyword>
<feature type="domain" description="Cyclic nucleotide-binding" evidence="5">
    <location>
        <begin position="14"/>
        <end position="116"/>
    </location>
</feature>
<dbReference type="SUPFAM" id="SSF55874">
    <property type="entry name" value="ATPase domain of HSP90 chaperone/DNA topoisomerase II/histidine kinase"/>
    <property type="match status" value="1"/>
</dbReference>
<dbReference type="InterPro" id="IPR004358">
    <property type="entry name" value="Sig_transdc_His_kin-like_C"/>
</dbReference>
<dbReference type="InterPro" id="IPR005467">
    <property type="entry name" value="His_kinase_dom"/>
</dbReference>
<dbReference type="InterPro" id="IPR000595">
    <property type="entry name" value="cNMP-bd_dom"/>
</dbReference>
<dbReference type="SMART" id="SM00100">
    <property type="entry name" value="cNMP"/>
    <property type="match status" value="1"/>
</dbReference>
<dbReference type="SMART" id="SM00387">
    <property type="entry name" value="HATPase_c"/>
    <property type="match status" value="1"/>
</dbReference>
<dbReference type="Gene3D" id="2.60.120.10">
    <property type="entry name" value="Jelly Rolls"/>
    <property type="match status" value="1"/>
</dbReference>
<dbReference type="Gene3D" id="1.10.287.130">
    <property type="match status" value="1"/>
</dbReference>
<keyword evidence="3" id="KW-0418">Kinase</keyword>
<dbReference type="AlphaFoldDB" id="A0A6J4IQD6"/>
<gene>
    <name evidence="7" type="ORF">AVDCRST_MAG20-2412</name>
</gene>
<dbReference type="EC" id="2.7.13.3" evidence="2"/>
<dbReference type="Gene3D" id="3.30.565.10">
    <property type="entry name" value="Histidine kinase-like ATPase, C-terminal domain"/>
    <property type="match status" value="1"/>
</dbReference>
<evidence type="ECO:0000313" key="7">
    <source>
        <dbReference type="EMBL" id="CAA9256627.1"/>
    </source>
</evidence>
<dbReference type="SUPFAM" id="SSF51206">
    <property type="entry name" value="cAMP-binding domain-like"/>
    <property type="match status" value="1"/>
</dbReference>